<evidence type="ECO:0000313" key="3">
    <source>
        <dbReference type="EMBL" id="KOC59532.1"/>
    </source>
</evidence>
<dbReference type="AlphaFoldDB" id="A0A0L7QLM6"/>
<dbReference type="EMBL" id="KQ414914">
    <property type="protein sequence ID" value="KOC59532.1"/>
    <property type="molecule type" value="Genomic_DNA"/>
</dbReference>
<dbReference type="STRING" id="597456.A0A0L7QLM6"/>
<evidence type="ECO:0000259" key="1">
    <source>
        <dbReference type="Pfam" id="PF06743"/>
    </source>
</evidence>
<evidence type="ECO:0000259" key="2">
    <source>
        <dbReference type="Pfam" id="PF08368"/>
    </source>
</evidence>
<dbReference type="Pfam" id="PF06743">
    <property type="entry name" value="FAST_1"/>
    <property type="match status" value="1"/>
</dbReference>
<proteinExistence type="predicted"/>
<gene>
    <name evidence="3" type="ORF">WH47_09054</name>
</gene>
<protein>
    <submittedName>
        <fullName evidence="3">Protein TBRG4</fullName>
    </submittedName>
</protein>
<dbReference type="InterPro" id="IPR013579">
    <property type="entry name" value="FAST_2"/>
</dbReference>
<sequence>MLQFNTTFCTVTTRFTFRLLWRLNVSFNTNSATLTSESVNKLKPDHQIISSNAKAIDDQHVAFNQLKTKLCHKFSMKSVDLTQIKNANTVHDLIEIMKTPKLSQHDIANAMATIVTWINVNNTKSSRNKISVTSPENVQEIKFSESKDNINEVKLAKYCDFSTAEMIKEINKLSTARNRNIYLVKFFFENITKYNTLLSVGQCSSLLFNMSILNYSDEELLKKICNDLTQRGDINSETLMSILKSMACVRYKNEMFLKHVCDIVTDSKSFQSWRIINIINILYSMAILGYCSEDVDKVIEMYKSKFSHRTIENTDWLNLIWSLTIFKKASISDIASVLDESFVSKIVLKDSIIKSSYRLKLLNINGYAQYAVKNYEGSLLSQKIVPYITNNRSKQKILYIDLLQDTLKNMVPSLSHFKMNVDTKMGFLLGILMLDYYDMCLGDTDYQGLIKLHEYLLTCKNYRVLCISYQYFGLEDKVEKRITYLRRQLWKKFNNSF</sequence>
<dbReference type="InterPro" id="IPR010622">
    <property type="entry name" value="FAST_Leu-rich"/>
</dbReference>
<dbReference type="GO" id="GO:0044528">
    <property type="term" value="P:regulation of mitochondrial mRNA stability"/>
    <property type="evidence" value="ECO:0007669"/>
    <property type="project" value="InterPro"/>
</dbReference>
<name>A0A0L7QLM6_9HYME</name>
<evidence type="ECO:0000313" key="4">
    <source>
        <dbReference type="Proteomes" id="UP000053825"/>
    </source>
</evidence>
<reference evidence="3 4" key="1">
    <citation type="submission" date="2015-07" db="EMBL/GenBank/DDBJ databases">
        <title>The genome of Habropoda laboriosa.</title>
        <authorList>
            <person name="Pan H."/>
            <person name="Kapheim K."/>
        </authorList>
    </citation>
    <scope>NUCLEOTIDE SEQUENCE [LARGE SCALE GENOMIC DNA]</scope>
    <source>
        <strain evidence="3">0110345459</strain>
    </source>
</reference>
<dbReference type="OrthoDB" id="6501018at2759"/>
<keyword evidence="4" id="KW-1185">Reference proteome</keyword>
<organism evidence="3 4">
    <name type="scientific">Habropoda laboriosa</name>
    <dbReference type="NCBI Taxonomy" id="597456"/>
    <lineage>
        <taxon>Eukaryota</taxon>
        <taxon>Metazoa</taxon>
        <taxon>Ecdysozoa</taxon>
        <taxon>Arthropoda</taxon>
        <taxon>Hexapoda</taxon>
        <taxon>Insecta</taxon>
        <taxon>Pterygota</taxon>
        <taxon>Neoptera</taxon>
        <taxon>Endopterygota</taxon>
        <taxon>Hymenoptera</taxon>
        <taxon>Apocrita</taxon>
        <taxon>Aculeata</taxon>
        <taxon>Apoidea</taxon>
        <taxon>Anthophila</taxon>
        <taxon>Apidae</taxon>
        <taxon>Habropoda</taxon>
    </lineage>
</organism>
<dbReference type="Proteomes" id="UP000053825">
    <property type="component" value="Unassembled WGS sequence"/>
</dbReference>
<accession>A0A0L7QLM6</accession>
<feature type="domain" description="FAST kinase leucine-rich" evidence="1">
    <location>
        <begin position="278"/>
        <end position="346"/>
    </location>
</feature>
<dbReference type="Pfam" id="PF08368">
    <property type="entry name" value="FAST_2"/>
    <property type="match status" value="1"/>
</dbReference>
<feature type="domain" description="FAST kinase-like protein subdomain 2" evidence="2">
    <location>
        <begin position="358"/>
        <end position="432"/>
    </location>
</feature>